<protein>
    <submittedName>
        <fullName evidence="1">Uncharacterized protein</fullName>
    </submittedName>
</protein>
<reference evidence="1" key="1">
    <citation type="submission" date="2023-03" db="EMBL/GenBank/DDBJ databases">
        <title>Chromosome-level genomes of two armyworms, Mythimna separata and Mythimna loreyi, provide insights into the biosynthesis and reception of sex pheromones.</title>
        <authorList>
            <person name="Zhao H."/>
        </authorList>
    </citation>
    <scope>NUCLEOTIDE SEQUENCE</scope>
    <source>
        <strain evidence="1">BeijingLab</strain>
    </source>
</reference>
<sequence length="236" mass="27032">MSGSPPKVWSKFSVKKKDGTIVNLRIIEAPKTISEDVHSLYVKYLICEETNCKLAGVPERPEAMQELESLFLEQTGDSELHVVVCCLDNGDDQNIDVFGASVMALTSKNYQEPEYEFKTKEMQKLFLIMGIFDNYYDEKKELDLERRFIDKGLFVRPEYRGLGIAQEFLKVRRLICKEFGVAVHGAWMTSYGTQKAAERDGWEVVCEVKYEDLAKKLGSEISIDLPSSKFMITRIQ</sequence>
<accession>A0ACC2R1X9</accession>
<comment type="caution">
    <text evidence="1">The sequence shown here is derived from an EMBL/GenBank/DDBJ whole genome shotgun (WGS) entry which is preliminary data.</text>
</comment>
<name>A0ACC2R1X9_9NEOP</name>
<evidence type="ECO:0000313" key="1">
    <source>
        <dbReference type="EMBL" id="KAJ8728281.1"/>
    </source>
</evidence>
<gene>
    <name evidence="1" type="ORF">PYW08_016666</name>
</gene>
<organism evidence="1 2">
    <name type="scientific">Mythimna loreyi</name>
    <dbReference type="NCBI Taxonomy" id="667449"/>
    <lineage>
        <taxon>Eukaryota</taxon>
        <taxon>Metazoa</taxon>
        <taxon>Ecdysozoa</taxon>
        <taxon>Arthropoda</taxon>
        <taxon>Hexapoda</taxon>
        <taxon>Insecta</taxon>
        <taxon>Pterygota</taxon>
        <taxon>Neoptera</taxon>
        <taxon>Endopterygota</taxon>
        <taxon>Lepidoptera</taxon>
        <taxon>Glossata</taxon>
        <taxon>Ditrysia</taxon>
        <taxon>Noctuoidea</taxon>
        <taxon>Noctuidae</taxon>
        <taxon>Noctuinae</taxon>
        <taxon>Hadenini</taxon>
        <taxon>Mythimna</taxon>
    </lineage>
</organism>
<dbReference type="EMBL" id="CM056785">
    <property type="protein sequence ID" value="KAJ8728281.1"/>
    <property type="molecule type" value="Genomic_DNA"/>
</dbReference>
<evidence type="ECO:0000313" key="2">
    <source>
        <dbReference type="Proteomes" id="UP001231649"/>
    </source>
</evidence>
<proteinExistence type="predicted"/>
<dbReference type="Proteomes" id="UP001231649">
    <property type="component" value="Chromosome 9"/>
</dbReference>
<keyword evidence="2" id="KW-1185">Reference proteome</keyword>